<accession>A0A1S6HK39</accession>
<keyword evidence="6" id="KW-1185">Reference proteome</keyword>
<gene>
    <name evidence="5" type="ORF">Sps_00711</name>
</gene>
<dbReference type="Pfam" id="PF09087">
    <property type="entry name" value="Cyc-maltodext_N"/>
    <property type="match status" value="1"/>
</dbReference>
<reference evidence="5 6" key="1">
    <citation type="submission" date="2016-03" db="EMBL/GenBank/DDBJ databases">
        <title>Complete genome sequence of Shewanella psychrophila WP2, a deep sea bacterium isolated from west Pacific sediment.</title>
        <authorList>
            <person name="Xu G."/>
            <person name="Jian H."/>
        </authorList>
    </citation>
    <scope>NUCLEOTIDE SEQUENCE [LARGE SCALE GENOMIC DNA]</scope>
    <source>
        <strain evidence="5 6">WP2</strain>
    </source>
</reference>
<dbReference type="GO" id="GO:0016798">
    <property type="term" value="F:hydrolase activity, acting on glycosyl bonds"/>
    <property type="evidence" value="ECO:0007669"/>
    <property type="project" value="UniProtKB-KW"/>
</dbReference>
<dbReference type="InterPro" id="IPR019492">
    <property type="entry name" value="Cyclo-malto-dextrinase_C"/>
</dbReference>
<dbReference type="InterPro" id="IPR006047">
    <property type="entry name" value="GH13_cat_dom"/>
</dbReference>
<dbReference type="RefSeq" id="WP_077751255.1">
    <property type="nucleotide sequence ID" value="NZ_CP014782.1"/>
</dbReference>
<dbReference type="STRING" id="225848.Sps_00711"/>
<dbReference type="SMART" id="SM00642">
    <property type="entry name" value="Aamy"/>
    <property type="match status" value="1"/>
</dbReference>
<dbReference type="Pfam" id="PF10438">
    <property type="entry name" value="Cyc-maltodext_C"/>
    <property type="match status" value="1"/>
</dbReference>
<evidence type="ECO:0000313" key="5">
    <source>
        <dbReference type="EMBL" id="AQS35905.1"/>
    </source>
</evidence>
<evidence type="ECO:0000256" key="3">
    <source>
        <dbReference type="SAM" id="SignalP"/>
    </source>
</evidence>
<evidence type="ECO:0000313" key="6">
    <source>
        <dbReference type="Proteomes" id="UP000189545"/>
    </source>
</evidence>
<dbReference type="EMBL" id="CP014782">
    <property type="protein sequence ID" value="AQS35905.1"/>
    <property type="molecule type" value="Genomic_DNA"/>
</dbReference>
<keyword evidence="1" id="KW-0378">Hydrolase</keyword>
<dbReference type="InterPro" id="IPR015171">
    <property type="entry name" value="Cyc-maltodext_N"/>
</dbReference>
<dbReference type="Gene3D" id="2.60.40.1180">
    <property type="entry name" value="Golgi alpha-mannosidase II"/>
    <property type="match status" value="1"/>
</dbReference>
<keyword evidence="3" id="KW-0732">Signal</keyword>
<dbReference type="PANTHER" id="PTHR10357:SF210">
    <property type="entry name" value="MALTODEXTRIN GLUCOSIDASE"/>
    <property type="match status" value="1"/>
</dbReference>
<dbReference type="Gene3D" id="3.20.20.80">
    <property type="entry name" value="Glycosidases"/>
    <property type="match status" value="1"/>
</dbReference>
<dbReference type="OrthoDB" id="9805159at2"/>
<dbReference type="PANTHER" id="PTHR10357">
    <property type="entry name" value="ALPHA-AMYLASE FAMILY MEMBER"/>
    <property type="match status" value="1"/>
</dbReference>
<dbReference type="AlphaFoldDB" id="A0A1S6HK39"/>
<dbReference type="Gene3D" id="2.60.40.10">
    <property type="entry name" value="Immunoglobulins"/>
    <property type="match status" value="1"/>
</dbReference>
<organism evidence="5 6">
    <name type="scientific">Shewanella psychrophila</name>
    <dbReference type="NCBI Taxonomy" id="225848"/>
    <lineage>
        <taxon>Bacteria</taxon>
        <taxon>Pseudomonadati</taxon>
        <taxon>Pseudomonadota</taxon>
        <taxon>Gammaproteobacteria</taxon>
        <taxon>Alteromonadales</taxon>
        <taxon>Shewanellaceae</taxon>
        <taxon>Shewanella</taxon>
    </lineage>
</organism>
<proteinExistence type="predicted"/>
<evidence type="ECO:0000256" key="1">
    <source>
        <dbReference type="ARBA" id="ARBA00022801"/>
    </source>
</evidence>
<dbReference type="SUPFAM" id="SSF51445">
    <property type="entry name" value="(Trans)glycosidases"/>
    <property type="match status" value="1"/>
</dbReference>
<name>A0A1S6HK39_9GAMM</name>
<dbReference type="CDD" id="cd11340">
    <property type="entry name" value="AmyAc_bac_CMD_like_3"/>
    <property type="match status" value="1"/>
</dbReference>
<dbReference type="Pfam" id="PF00128">
    <property type="entry name" value="Alpha-amylase"/>
    <property type="match status" value="1"/>
</dbReference>
<dbReference type="InterPro" id="IPR013780">
    <property type="entry name" value="Glyco_hydro_b"/>
</dbReference>
<evidence type="ECO:0000259" key="4">
    <source>
        <dbReference type="SMART" id="SM00642"/>
    </source>
</evidence>
<dbReference type="GO" id="GO:0005975">
    <property type="term" value="P:carbohydrate metabolic process"/>
    <property type="evidence" value="ECO:0007669"/>
    <property type="project" value="InterPro"/>
</dbReference>
<feature type="chain" id="PRO_5010536634" evidence="3">
    <location>
        <begin position="30"/>
        <end position="647"/>
    </location>
</feature>
<dbReference type="SUPFAM" id="SSF51011">
    <property type="entry name" value="Glycosyl hydrolase domain"/>
    <property type="match status" value="1"/>
</dbReference>
<keyword evidence="2 5" id="KW-0326">Glycosidase</keyword>
<dbReference type="InterPro" id="IPR017853">
    <property type="entry name" value="GH"/>
</dbReference>
<dbReference type="KEGG" id="spsw:Sps_00711"/>
<sequence>MKPITSIFSQRLLTALSLFLLLIAPVTLAAPAEIKQHPNLRVEPEFWWADMVNPKLQLMLHGLNISELTPMMLDNPANKDSDITIIKVEKTNNPNYLFITLDLTHAKPHTFDLMLTSAGNSIHSFSYSLLERGADSAIRQGFSNKDVIYLITPDRFSNGDTDNDNQASMSERVNRQAVNGRHGGDIQGIENSLDYLADLGVTQLWINPLLENNQAKYSYHGYSTTDHYRIDPRFGNNEEYRQLAASAKEKGIGIIKDIVVNHIGSEHWWMKDLPSTSWINGKKLVQDSPSLKFTSHRRTTVQDPYAVDSDRGNFVHGWFVDSMPDLNQQDPLLATYLIQNSIWWVEYAGLSGIREDTYSYADKSFLSLWSKAIMNEYPNFNIVGEEWSNNPITVSYWQAGKLNQDGYASNLPSLMDFPLYEVMLEAFNQDESWDTGLISLYEMLANDVVYAYPTNLVLFEGNHDTNRLYSLMNEDLGLFKMVITYVLTSNRIPQLFYGTEVLMTSPKEGRHDGAVRGEFPGGWTNDKVSAITGGGLSQKQKSAQDFIKALLNFRKSSSAIHSGKLRHYVPIDGIYVYFRFNHDEAVMVIINKNNKPVSLATRRFNAQLDGFTQGVNVLTKSTVELNTSAQSSLQIPAHDVLVLSMKH</sequence>
<protein>
    <submittedName>
        <fullName evidence="5">Glycosidase</fullName>
    </submittedName>
</protein>
<dbReference type="SUPFAM" id="SSF81296">
    <property type="entry name" value="E set domains"/>
    <property type="match status" value="1"/>
</dbReference>
<dbReference type="Proteomes" id="UP000189545">
    <property type="component" value="Chromosome"/>
</dbReference>
<feature type="domain" description="Glycosyl hydrolase family 13 catalytic" evidence="4">
    <location>
        <begin position="150"/>
        <end position="554"/>
    </location>
</feature>
<evidence type="ECO:0000256" key="2">
    <source>
        <dbReference type="ARBA" id="ARBA00023295"/>
    </source>
</evidence>
<dbReference type="InterPro" id="IPR014756">
    <property type="entry name" value="Ig_E-set"/>
</dbReference>
<dbReference type="InterPro" id="IPR013783">
    <property type="entry name" value="Ig-like_fold"/>
</dbReference>
<feature type="signal peptide" evidence="3">
    <location>
        <begin position="1"/>
        <end position="29"/>
    </location>
</feature>